<dbReference type="WBParaSite" id="L893_g18237.t1">
    <property type="protein sequence ID" value="L893_g18237.t1"/>
    <property type="gene ID" value="L893_g18237"/>
</dbReference>
<evidence type="ECO:0000259" key="2">
    <source>
        <dbReference type="PROSITE" id="PS50897"/>
    </source>
</evidence>
<name>A0A1I7YPS3_9BILA</name>
<dbReference type="PROSITE" id="PS50896">
    <property type="entry name" value="LISH"/>
    <property type="match status" value="1"/>
</dbReference>
<evidence type="ECO:0000256" key="1">
    <source>
        <dbReference type="SAM" id="MobiDB-lite"/>
    </source>
</evidence>
<evidence type="ECO:0000313" key="3">
    <source>
        <dbReference type="Proteomes" id="UP000095287"/>
    </source>
</evidence>
<dbReference type="InterPro" id="IPR006595">
    <property type="entry name" value="CTLH_C"/>
</dbReference>
<keyword evidence="3" id="KW-1185">Reference proteome</keyword>
<dbReference type="PANTHER" id="PTHR12864">
    <property type="entry name" value="RAN BINDING PROTEIN 9-RELATED"/>
    <property type="match status" value="1"/>
</dbReference>
<reference evidence="4" key="1">
    <citation type="submission" date="2016-11" db="UniProtKB">
        <authorList>
            <consortium name="WormBaseParasite"/>
        </authorList>
    </citation>
    <scope>IDENTIFICATION</scope>
</reference>
<dbReference type="InterPro" id="IPR006594">
    <property type="entry name" value="LisH"/>
</dbReference>
<evidence type="ECO:0000313" key="4">
    <source>
        <dbReference type="WBParaSite" id="L893_g18237.t1"/>
    </source>
</evidence>
<dbReference type="SMART" id="SM00668">
    <property type="entry name" value="CTLH"/>
    <property type="match status" value="1"/>
</dbReference>
<dbReference type="Pfam" id="PF10607">
    <property type="entry name" value="CTLH"/>
    <property type="match status" value="1"/>
</dbReference>
<sequence length="355" mass="40004">MDQSMVSLSPRPPTESDSMEHDDFYDYDEDQPSITSEDFLQECLDPLSDESDHDEMTSALEPSESAQNIIRLITENPGGAVELRSSDDSTPVVAISQKMFDEFLSSGVYNLHKFDDNEPWFERALYLHQQEPDHDVVHDLVLDYLITEGYGEVAEALCEDAGLPFSGKVDTLEQRMEIRNAIEEEGDVDKAMSMVNTLSPSLIESDDETRFLLQQQQIIELVRNEQIDEALAMGEKAMSNTNLLDESILQEMERTFSLLAFDNPESSHFGNLMKISHRQRVANSVNTAVLKSLNKPAISKLEACFKLMIYYSYQLQINTDAPGSAAVAVGTTGSREEYEKTIANKLFQERQSETL</sequence>
<dbReference type="InterPro" id="IPR050618">
    <property type="entry name" value="Ubq-SigPath_Reg"/>
</dbReference>
<dbReference type="SMART" id="SM00667">
    <property type="entry name" value="LisH"/>
    <property type="match status" value="1"/>
</dbReference>
<dbReference type="PROSITE" id="PS50897">
    <property type="entry name" value="CTLH"/>
    <property type="match status" value="1"/>
</dbReference>
<feature type="region of interest" description="Disordered" evidence="1">
    <location>
        <begin position="1"/>
        <end position="31"/>
    </location>
</feature>
<accession>A0A1I7YPS3</accession>
<dbReference type="InterPro" id="IPR024964">
    <property type="entry name" value="CTLH/CRA"/>
</dbReference>
<protein>
    <submittedName>
        <fullName evidence="4">CTLH domain-containing protein</fullName>
    </submittedName>
</protein>
<dbReference type="InterPro" id="IPR013144">
    <property type="entry name" value="CRA_dom"/>
</dbReference>
<feature type="domain" description="CTLH" evidence="2">
    <location>
        <begin position="171"/>
        <end position="229"/>
    </location>
</feature>
<dbReference type="Proteomes" id="UP000095287">
    <property type="component" value="Unplaced"/>
</dbReference>
<dbReference type="Pfam" id="PF08513">
    <property type="entry name" value="LisH"/>
    <property type="match status" value="1"/>
</dbReference>
<dbReference type="SMART" id="SM00757">
    <property type="entry name" value="CRA"/>
    <property type="match status" value="1"/>
</dbReference>
<proteinExistence type="predicted"/>
<organism evidence="3 4">
    <name type="scientific">Steinernema glaseri</name>
    <dbReference type="NCBI Taxonomy" id="37863"/>
    <lineage>
        <taxon>Eukaryota</taxon>
        <taxon>Metazoa</taxon>
        <taxon>Ecdysozoa</taxon>
        <taxon>Nematoda</taxon>
        <taxon>Chromadorea</taxon>
        <taxon>Rhabditida</taxon>
        <taxon>Tylenchina</taxon>
        <taxon>Panagrolaimomorpha</taxon>
        <taxon>Strongyloidoidea</taxon>
        <taxon>Steinernematidae</taxon>
        <taxon>Steinernema</taxon>
    </lineage>
</organism>
<dbReference type="AlphaFoldDB" id="A0A1I7YPS3"/>